<dbReference type="STRING" id="416874.SAMN04487958_11090"/>
<evidence type="ECO:0000313" key="2">
    <source>
        <dbReference type="EMBL" id="SES23902.1"/>
    </source>
</evidence>
<name>A0A1H9VQN3_9GAMM</name>
<proteinExistence type="predicted"/>
<dbReference type="RefSeq" id="WP_092829095.1">
    <property type="nucleotide sequence ID" value="NZ_FOGS01000010.1"/>
</dbReference>
<gene>
    <name evidence="2" type="ORF">SAMN04487958_11090</name>
</gene>
<dbReference type="InterPro" id="IPR040843">
    <property type="entry name" value="RAMA"/>
</dbReference>
<keyword evidence="3" id="KW-1185">Reference proteome</keyword>
<dbReference type="Proteomes" id="UP000198505">
    <property type="component" value="Unassembled WGS sequence"/>
</dbReference>
<evidence type="ECO:0000313" key="3">
    <source>
        <dbReference type="Proteomes" id="UP000198505"/>
    </source>
</evidence>
<sequence>MSDKRIKLAALIEAGIIKPTFPIHVNFRGKDFRAEIDSDGFVLMNGKRHTSLSIAGGVVRATVSGKPDDGLPYRRVNGWTFWRYIDEDGQTRPVDDLRKKYKASRPFTLENKKDDA</sequence>
<dbReference type="AlphaFoldDB" id="A0A1H9VQN3"/>
<evidence type="ECO:0000259" key="1">
    <source>
        <dbReference type="Pfam" id="PF18755"/>
    </source>
</evidence>
<protein>
    <recommendedName>
        <fullName evidence="1">RAMA domain-containing protein</fullName>
    </recommendedName>
</protein>
<feature type="domain" description="RAMA" evidence="1">
    <location>
        <begin position="3"/>
        <end position="103"/>
    </location>
</feature>
<dbReference type="Pfam" id="PF18755">
    <property type="entry name" value="RAMA"/>
    <property type="match status" value="1"/>
</dbReference>
<reference evidence="3" key="1">
    <citation type="submission" date="2016-10" db="EMBL/GenBank/DDBJ databases">
        <authorList>
            <person name="Varghese N."/>
            <person name="Submissions S."/>
        </authorList>
    </citation>
    <scope>NUCLEOTIDE SEQUENCE [LARGE SCALE GENOMIC DNA]</scope>
    <source>
        <strain evidence="3">CGMCC 1.6495</strain>
    </source>
</reference>
<accession>A0A1H9VQN3</accession>
<organism evidence="2 3">
    <name type="scientific">Vreelandella subterranea</name>
    <dbReference type="NCBI Taxonomy" id="416874"/>
    <lineage>
        <taxon>Bacteria</taxon>
        <taxon>Pseudomonadati</taxon>
        <taxon>Pseudomonadota</taxon>
        <taxon>Gammaproteobacteria</taxon>
        <taxon>Oceanospirillales</taxon>
        <taxon>Halomonadaceae</taxon>
        <taxon>Vreelandella</taxon>
    </lineage>
</organism>
<dbReference type="EMBL" id="FOGS01000010">
    <property type="protein sequence ID" value="SES23902.1"/>
    <property type="molecule type" value="Genomic_DNA"/>
</dbReference>